<proteinExistence type="inferred from homology"/>
<evidence type="ECO:0000313" key="21">
    <source>
        <dbReference type="EMBL" id="ODN01670.1"/>
    </source>
</evidence>
<dbReference type="Proteomes" id="UP000094527">
    <property type="component" value="Unassembled WGS sequence"/>
</dbReference>
<reference evidence="21 22" key="1">
    <citation type="journal article" date="2016" name="Genome Biol. Evol.">
        <title>Gene Family Evolution Reflects Adaptation to Soil Environmental Stressors in the Genome of the Collembolan Orchesella cincta.</title>
        <authorList>
            <person name="Faddeeva-Vakhrusheva A."/>
            <person name="Derks M.F."/>
            <person name="Anvar S.Y."/>
            <person name="Agamennone V."/>
            <person name="Suring W."/>
            <person name="Smit S."/>
            <person name="van Straalen N.M."/>
            <person name="Roelofs D."/>
        </authorList>
    </citation>
    <scope>NUCLEOTIDE SEQUENCE [LARGE SCALE GENOMIC DNA]</scope>
    <source>
        <tissue evidence="21">Mixed pool</tissue>
    </source>
</reference>
<evidence type="ECO:0000256" key="15">
    <source>
        <dbReference type="ARBA" id="ARBA00023136"/>
    </source>
</evidence>
<keyword evidence="15 20" id="KW-0472">Membrane</keyword>
<dbReference type="GO" id="GO:0005743">
    <property type="term" value="C:mitochondrial inner membrane"/>
    <property type="evidence" value="ECO:0007669"/>
    <property type="project" value="UniProtKB-SubCell"/>
</dbReference>
<keyword evidence="9 20" id="KW-0808">Transferase</keyword>
<evidence type="ECO:0000313" key="22">
    <source>
        <dbReference type="Proteomes" id="UP000094527"/>
    </source>
</evidence>
<protein>
    <recommendedName>
        <fullName evidence="7 20">Phosphatidate cytidylyltransferase, mitochondrial</fullName>
        <ecNumber evidence="6 20">2.7.7.41</ecNumber>
    </recommendedName>
    <alternativeName>
        <fullName evidence="18 20">CDP-diacylglycerol synthase</fullName>
    </alternativeName>
    <alternativeName>
        <fullName evidence="19 20">Mitochondrial translocator assembly and maintenance protein 41 homolog</fullName>
    </alternativeName>
</protein>
<dbReference type="UniPathway" id="UPA00557">
    <property type="reaction ID" value="UER00614"/>
</dbReference>
<keyword evidence="10 20" id="KW-0548">Nucleotidyltransferase</keyword>
<evidence type="ECO:0000256" key="9">
    <source>
        <dbReference type="ARBA" id="ARBA00022679"/>
    </source>
</evidence>
<dbReference type="GO" id="GO:0004605">
    <property type="term" value="F:phosphatidate cytidylyltransferase activity"/>
    <property type="evidence" value="ECO:0007669"/>
    <property type="project" value="UniProtKB-UniRule"/>
</dbReference>
<keyword evidence="13 20" id="KW-0443">Lipid metabolism</keyword>
<dbReference type="Pfam" id="PF09139">
    <property type="entry name" value="Tam41_Mmp37"/>
    <property type="match status" value="1"/>
</dbReference>
<comment type="cofactor">
    <cofactor evidence="1 20">
        <name>Mg(2+)</name>
        <dbReference type="ChEBI" id="CHEBI:18420"/>
    </cofactor>
</comment>
<evidence type="ECO:0000256" key="16">
    <source>
        <dbReference type="ARBA" id="ARBA00023209"/>
    </source>
</evidence>
<accession>A0A1D2N8S1</accession>
<comment type="caution">
    <text evidence="21">The sequence shown here is derived from an EMBL/GenBank/DDBJ whole genome shotgun (WGS) entry which is preliminary data.</text>
</comment>
<dbReference type="PANTHER" id="PTHR13619:SF0">
    <property type="entry name" value="PHOSPHATIDATE CYTIDYLYLTRANSFERASE, MITOCHONDRIAL"/>
    <property type="match status" value="1"/>
</dbReference>
<evidence type="ECO:0000256" key="2">
    <source>
        <dbReference type="ARBA" id="ARBA00004443"/>
    </source>
</evidence>
<evidence type="ECO:0000256" key="7">
    <source>
        <dbReference type="ARBA" id="ARBA00018337"/>
    </source>
</evidence>
<keyword evidence="22" id="KW-1185">Reference proteome</keyword>
<keyword evidence="11 20" id="KW-0999">Mitochondrion inner membrane</keyword>
<evidence type="ECO:0000256" key="17">
    <source>
        <dbReference type="ARBA" id="ARBA00023264"/>
    </source>
</evidence>
<dbReference type="STRING" id="48709.A0A1D2N8S1"/>
<comment type="subcellular location">
    <subcellularLocation>
        <location evidence="2 20">Mitochondrion inner membrane</location>
        <topology evidence="2 20">Peripheral membrane protein</topology>
        <orientation evidence="2 20">Matrix side</orientation>
    </subcellularLocation>
</comment>
<evidence type="ECO:0000256" key="11">
    <source>
        <dbReference type="ARBA" id="ARBA00022792"/>
    </source>
</evidence>
<name>A0A1D2N8S1_ORCCI</name>
<comment type="function">
    <text evidence="20">Catalyzes the conversion of phosphatidic acid (PA) to CDP-diacylglycerol (CDP-DAG), an essential intermediate in the synthesis of phosphatidylglycerol, cardiolipin and phosphatidylinositol.</text>
</comment>
<evidence type="ECO:0000256" key="19">
    <source>
        <dbReference type="ARBA" id="ARBA00031502"/>
    </source>
</evidence>
<evidence type="ECO:0000256" key="13">
    <source>
        <dbReference type="ARBA" id="ARBA00023098"/>
    </source>
</evidence>
<gene>
    <name evidence="21" type="ORF">Ocin01_05014</name>
</gene>
<evidence type="ECO:0000256" key="4">
    <source>
        <dbReference type="ARBA" id="ARBA00005189"/>
    </source>
</evidence>
<sequence>MAIVADGALKEILRHFPIKQCSYVFAYGSAVFLQKDQTPGKMLDLVFVVDDPIKWHTENLTMNRNHYSGLRRFGPKAITRIQERMACGVYYNPYCNVDNLTIKYGVISSASLEDDLRLWKHLYIAGRLHKPVLTLQSPTPALEEAMRKNHQTALRAVLLQEGIQMSKFDLYHGITELSYLGDTRMRFAENPKKTRNIVQPLINEFDRLYMPLVNETGIAKYTENGLVIQDTSPSVRFKLLMSLPNPLQISLAQQHCRDPRFFDIEEIMAELSYLPYLRLYIRTAISDVVRGASLLQTFQGILTAGVFKSIKYGLDKLKKRVQRKPSPPQELLPPPDVQQSEDKIRLIFQLKSPPFKKRGRMMSS</sequence>
<dbReference type="OrthoDB" id="341477at2759"/>
<keyword evidence="8 20" id="KW-0444">Lipid biosynthesis</keyword>
<evidence type="ECO:0000256" key="14">
    <source>
        <dbReference type="ARBA" id="ARBA00023128"/>
    </source>
</evidence>
<keyword evidence="12 20" id="KW-0460">Magnesium</keyword>
<keyword evidence="14 20" id="KW-0496">Mitochondrion</keyword>
<dbReference type="EMBL" id="LJIJ01000144">
    <property type="protein sequence ID" value="ODN01670.1"/>
    <property type="molecule type" value="Genomic_DNA"/>
</dbReference>
<evidence type="ECO:0000256" key="12">
    <source>
        <dbReference type="ARBA" id="ARBA00022842"/>
    </source>
</evidence>
<evidence type="ECO:0000256" key="8">
    <source>
        <dbReference type="ARBA" id="ARBA00022516"/>
    </source>
</evidence>
<evidence type="ECO:0000256" key="20">
    <source>
        <dbReference type="PIRNR" id="PIRNR028840"/>
    </source>
</evidence>
<comment type="pathway">
    <text evidence="4">Lipid metabolism.</text>
</comment>
<dbReference type="GO" id="GO:0032049">
    <property type="term" value="P:cardiolipin biosynthetic process"/>
    <property type="evidence" value="ECO:0007669"/>
    <property type="project" value="UniProtKB-UniRule"/>
</dbReference>
<comment type="pathway">
    <text evidence="3 20">Phospholipid metabolism; CDP-diacylglycerol biosynthesis; CDP-diacylglycerol from sn-glycerol 3-phosphate: step 3/3.</text>
</comment>
<dbReference type="PIRSF" id="PIRSF028840">
    <property type="entry name" value="Mmp37"/>
    <property type="match status" value="1"/>
</dbReference>
<dbReference type="AlphaFoldDB" id="A0A1D2N8S1"/>
<evidence type="ECO:0000256" key="6">
    <source>
        <dbReference type="ARBA" id="ARBA00012487"/>
    </source>
</evidence>
<evidence type="ECO:0000256" key="10">
    <source>
        <dbReference type="ARBA" id="ARBA00022695"/>
    </source>
</evidence>
<evidence type="ECO:0000256" key="5">
    <source>
        <dbReference type="ARBA" id="ARBA00005458"/>
    </source>
</evidence>
<keyword evidence="16 20" id="KW-0594">Phospholipid biosynthesis</keyword>
<dbReference type="GO" id="GO:0016024">
    <property type="term" value="P:CDP-diacylglycerol biosynthetic process"/>
    <property type="evidence" value="ECO:0007669"/>
    <property type="project" value="UniProtKB-UniRule"/>
</dbReference>
<comment type="similarity">
    <text evidence="5 20">Belongs to the TAM41 family.</text>
</comment>
<organism evidence="21 22">
    <name type="scientific">Orchesella cincta</name>
    <name type="common">Springtail</name>
    <name type="synonym">Podura cincta</name>
    <dbReference type="NCBI Taxonomy" id="48709"/>
    <lineage>
        <taxon>Eukaryota</taxon>
        <taxon>Metazoa</taxon>
        <taxon>Ecdysozoa</taxon>
        <taxon>Arthropoda</taxon>
        <taxon>Hexapoda</taxon>
        <taxon>Collembola</taxon>
        <taxon>Entomobryomorpha</taxon>
        <taxon>Entomobryoidea</taxon>
        <taxon>Orchesellidae</taxon>
        <taxon>Orchesellinae</taxon>
        <taxon>Orchesella</taxon>
    </lineage>
</organism>
<keyword evidence="17 20" id="KW-1208">Phospholipid metabolism</keyword>
<dbReference type="InterPro" id="IPR015222">
    <property type="entry name" value="Tam41"/>
</dbReference>
<evidence type="ECO:0000256" key="1">
    <source>
        <dbReference type="ARBA" id="ARBA00001946"/>
    </source>
</evidence>
<evidence type="ECO:0000256" key="18">
    <source>
        <dbReference type="ARBA" id="ARBA00029893"/>
    </source>
</evidence>
<dbReference type="PANTHER" id="PTHR13619">
    <property type="entry name" value="PHOSPHATIDATE CYTIDYLYLTRANSFERASE, MITOCHONDRIAL"/>
    <property type="match status" value="1"/>
</dbReference>
<evidence type="ECO:0000256" key="3">
    <source>
        <dbReference type="ARBA" id="ARBA00005119"/>
    </source>
</evidence>
<comment type="catalytic activity">
    <reaction evidence="20">
        <text>a 1,2-diacyl-sn-glycero-3-phosphate + CTP + H(+) = a CDP-1,2-diacyl-sn-glycerol + diphosphate</text>
        <dbReference type="Rhea" id="RHEA:16229"/>
        <dbReference type="ChEBI" id="CHEBI:15378"/>
        <dbReference type="ChEBI" id="CHEBI:33019"/>
        <dbReference type="ChEBI" id="CHEBI:37563"/>
        <dbReference type="ChEBI" id="CHEBI:58332"/>
        <dbReference type="ChEBI" id="CHEBI:58608"/>
        <dbReference type="EC" id="2.7.7.41"/>
    </reaction>
</comment>
<dbReference type="EC" id="2.7.7.41" evidence="6 20"/>
<dbReference type="OMA" id="HAENMHR"/>